<dbReference type="GeneID" id="57043960"/>
<evidence type="ECO:0000313" key="7">
    <source>
        <dbReference type="EMBL" id="BBC61522.1"/>
    </source>
</evidence>
<dbReference type="SUPFAM" id="SSF51126">
    <property type="entry name" value="Pectin lyase-like"/>
    <property type="match status" value="1"/>
</dbReference>
<dbReference type="GO" id="GO:0030599">
    <property type="term" value="F:pectinesterase activity"/>
    <property type="evidence" value="ECO:0007669"/>
    <property type="project" value="UniProtKB-UniRule"/>
</dbReference>
<dbReference type="PANTHER" id="PTHR31321">
    <property type="entry name" value="ACYL-COA THIOESTER HYDROLASE YBHC-RELATED"/>
    <property type="match status" value="1"/>
</dbReference>
<evidence type="ECO:0000256" key="3">
    <source>
        <dbReference type="ARBA" id="ARBA00023085"/>
    </source>
</evidence>
<evidence type="ECO:0000256" key="1">
    <source>
        <dbReference type="ARBA" id="ARBA00008891"/>
    </source>
</evidence>
<accession>A0A2Z5Y3P1</accession>
<organism evidence="7 8">
    <name type="scientific">Melissococcus plutonius</name>
    <dbReference type="NCBI Taxonomy" id="33970"/>
    <lineage>
        <taxon>Bacteria</taxon>
        <taxon>Bacillati</taxon>
        <taxon>Bacillota</taxon>
        <taxon>Bacilli</taxon>
        <taxon>Lactobacillales</taxon>
        <taxon>Enterococcaceae</taxon>
        <taxon>Melissococcus</taxon>
    </lineage>
</organism>
<dbReference type="RefSeq" id="WP_015695329.1">
    <property type="nucleotide sequence ID" value="NZ_AP018492.1"/>
</dbReference>
<dbReference type="GO" id="GO:0045490">
    <property type="term" value="P:pectin catabolic process"/>
    <property type="evidence" value="ECO:0007669"/>
    <property type="project" value="UniProtKB-UniRule"/>
</dbReference>
<reference evidence="7 8" key="1">
    <citation type="submission" date="2018-01" db="EMBL/GenBank/DDBJ databases">
        <title>Whole genome sequence of Melissococcus plutonius DAT561.</title>
        <authorList>
            <person name="Okumura K."/>
            <person name="Takamatsu D."/>
            <person name="Okura M."/>
        </authorList>
    </citation>
    <scope>NUCLEOTIDE SEQUENCE [LARGE SCALE GENOMIC DNA]</scope>
    <source>
        <strain evidence="7 8">DAT561</strain>
    </source>
</reference>
<feature type="domain" description="Pectinesterase catalytic" evidence="6">
    <location>
        <begin position="17"/>
        <end position="146"/>
    </location>
</feature>
<evidence type="ECO:0000256" key="2">
    <source>
        <dbReference type="ARBA" id="ARBA00022801"/>
    </source>
</evidence>
<evidence type="ECO:0000313" key="8">
    <source>
        <dbReference type="Proteomes" id="UP000269226"/>
    </source>
</evidence>
<dbReference type="Proteomes" id="UP000269226">
    <property type="component" value="Chromosome"/>
</dbReference>
<comment type="pathway">
    <text evidence="5">Glycan metabolism; pectin degradation; 2-dehydro-3-deoxy-D-gluconate from pectin: step 1/5.</text>
</comment>
<evidence type="ECO:0000256" key="4">
    <source>
        <dbReference type="PROSITE-ProRule" id="PRU10040"/>
    </source>
</evidence>
<comment type="catalytic activity">
    <reaction evidence="5">
        <text>[(1-&gt;4)-alpha-D-galacturonosyl methyl ester](n) + n H2O = [(1-&gt;4)-alpha-D-galacturonosyl](n) + n methanol + n H(+)</text>
        <dbReference type="Rhea" id="RHEA:22380"/>
        <dbReference type="Rhea" id="RHEA-COMP:14570"/>
        <dbReference type="Rhea" id="RHEA-COMP:14573"/>
        <dbReference type="ChEBI" id="CHEBI:15377"/>
        <dbReference type="ChEBI" id="CHEBI:15378"/>
        <dbReference type="ChEBI" id="CHEBI:17790"/>
        <dbReference type="ChEBI" id="CHEBI:140522"/>
        <dbReference type="ChEBI" id="CHEBI:140523"/>
        <dbReference type="EC" id="3.1.1.11"/>
    </reaction>
</comment>
<dbReference type="Pfam" id="PF01095">
    <property type="entry name" value="Pectinesterase"/>
    <property type="match status" value="2"/>
</dbReference>
<dbReference type="AlphaFoldDB" id="A0A2Z5Y3P1"/>
<gene>
    <name evidence="7" type="ORF">DAT561_1424</name>
</gene>
<name>A0A2Z5Y3P1_9ENTE</name>
<dbReference type="GO" id="GO:0009279">
    <property type="term" value="C:cell outer membrane"/>
    <property type="evidence" value="ECO:0007669"/>
    <property type="project" value="TreeGrafter"/>
</dbReference>
<dbReference type="InterPro" id="IPR012334">
    <property type="entry name" value="Pectin_lyas_fold"/>
</dbReference>
<dbReference type="InterPro" id="IPR000070">
    <property type="entry name" value="Pectinesterase_cat"/>
</dbReference>
<protein>
    <recommendedName>
        <fullName evidence="5">Pectinesterase</fullName>
        <ecNumber evidence="5">3.1.1.11</ecNumber>
    </recommendedName>
</protein>
<proteinExistence type="inferred from homology"/>
<sequence length="305" mass="34702">MAKIYERTPIKKFSVGKGKLYDFTTIQAAIDEATNWDEKIQILIFPGDYQENVRIYGEDIELIGIGEVVITSNLAAYQINYQGEERGTFQTATVFINGQTILLKNLSIVNTAGPGEIVGQAVALYIEGTDIHIDSCKLDGYQDTLCLGPLPKFQKDGKQLMVSPWLKIPYTEQIVDFHYCQISGTVDFIFGGGQASFYHCQLYVKKNTHTNYITAASTPKNQKGFYFVSCMVTGDSPYYLGRPWRQYAAVTFVNSYFDQQLYSTGWHDWDKPKNRQTVNYQEINCLYLGEKSSTRWATKEMSEQK</sequence>
<dbReference type="InterPro" id="IPR011050">
    <property type="entry name" value="Pectin_lyase_fold/virulence"/>
</dbReference>
<dbReference type="PANTHER" id="PTHR31321:SF57">
    <property type="entry name" value="PECTINESTERASE 53-RELATED"/>
    <property type="match status" value="1"/>
</dbReference>
<keyword evidence="2 5" id="KW-0378">Hydrolase</keyword>
<dbReference type="UniPathway" id="UPA00545">
    <property type="reaction ID" value="UER00823"/>
</dbReference>
<keyword evidence="3 5" id="KW-0063">Aspartyl esterase</keyword>
<dbReference type="GO" id="GO:0042545">
    <property type="term" value="P:cell wall modification"/>
    <property type="evidence" value="ECO:0007669"/>
    <property type="project" value="UniProtKB-UniRule"/>
</dbReference>
<evidence type="ECO:0000259" key="6">
    <source>
        <dbReference type="Pfam" id="PF01095"/>
    </source>
</evidence>
<dbReference type="EMBL" id="AP018492">
    <property type="protein sequence ID" value="BBC61522.1"/>
    <property type="molecule type" value="Genomic_DNA"/>
</dbReference>
<dbReference type="Gene3D" id="2.160.20.10">
    <property type="entry name" value="Single-stranded right-handed beta-helix, Pectin lyase-like"/>
    <property type="match status" value="1"/>
</dbReference>
<dbReference type="InterPro" id="IPR033131">
    <property type="entry name" value="Pectinesterase_Asp_AS"/>
</dbReference>
<evidence type="ECO:0000256" key="5">
    <source>
        <dbReference type="RuleBase" id="RU000589"/>
    </source>
</evidence>
<feature type="domain" description="Pectinesterase catalytic" evidence="6">
    <location>
        <begin position="177"/>
        <end position="295"/>
    </location>
</feature>
<dbReference type="EC" id="3.1.1.11" evidence="5"/>
<feature type="active site" evidence="4">
    <location>
        <position position="187"/>
    </location>
</feature>
<dbReference type="PROSITE" id="PS00503">
    <property type="entry name" value="PECTINESTERASE_2"/>
    <property type="match status" value="1"/>
</dbReference>
<comment type="similarity">
    <text evidence="1">Belongs to the pectinesterase family.</text>
</comment>